<keyword evidence="4" id="KW-0808">Transferase</keyword>
<dbReference type="Pfam" id="PF04034">
    <property type="entry name" value="Ribo_biogen_C"/>
    <property type="match status" value="1"/>
</dbReference>
<keyword evidence="1" id="KW-0963">Cytoplasm</keyword>
<sequence length="294" mass="33096">MGPSHNGGGEWIKGNKKFLYYFEILAIVFELEKKMSKPMRLNRAARIRRTAHSSGSGAQGEGSRGERKDGETQLAKEAASAPSRDNGCNNRIAIIGRVQTIVSARVLTRNKAFTFDTRRLILNYTKLDTCVSPSDCDIVREYGCAVIDCSWARLDDTPFNRMKTSHPRILPFLVAANPINYGKPYQLSCVEAIAATLIITGFPNEAELYLGKFSWGHSFLELNSELLEKYNLCTSSEEIITAQETYLKKAWQEKLDRLTLPDFPENNTESEEEEEEKDTNIVLKVTEDLGDIKV</sequence>
<feature type="domain" description="16S/18S rRNA aminocarboxypropyltransferase Tsr3 C-terminal" evidence="7">
    <location>
        <begin position="128"/>
        <end position="247"/>
    </location>
</feature>
<accession>A0A195B358</accession>
<dbReference type="GO" id="GO:0106388">
    <property type="term" value="F:rRNA small subunit aminocarboxypropyltransferase activity"/>
    <property type="evidence" value="ECO:0007669"/>
    <property type="project" value="InterPro"/>
</dbReference>
<dbReference type="AlphaFoldDB" id="A0A195B358"/>
<dbReference type="GO" id="GO:0030490">
    <property type="term" value="P:maturation of SSU-rRNA"/>
    <property type="evidence" value="ECO:0007669"/>
    <property type="project" value="TreeGrafter"/>
</dbReference>
<evidence type="ECO:0000256" key="1">
    <source>
        <dbReference type="ARBA" id="ARBA00022490"/>
    </source>
</evidence>
<organism evidence="8 9">
    <name type="scientific">Atta colombica</name>
    <dbReference type="NCBI Taxonomy" id="520822"/>
    <lineage>
        <taxon>Eukaryota</taxon>
        <taxon>Metazoa</taxon>
        <taxon>Ecdysozoa</taxon>
        <taxon>Arthropoda</taxon>
        <taxon>Hexapoda</taxon>
        <taxon>Insecta</taxon>
        <taxon>Pterygota</taxon>
        <taxon>Neoptera</taxon>
        <taxon>Endopterygota</taxon>
        <taxon>Hymenoptera</taxon>
        <taxon>Apocrita</taxon>
        <taxon>Aculeata</taxon>
        <taxon>Formicoidea</taxon>
        <taxon>Formicidae</taxon>
        <taxon>Myrmicinae</taxon>
        <taxon>Atta</taxon>
    </lineage>
</organism>
<proteinExistence type="predicted"/>
<dbReference type="STRING" id="520822.A0A195B358"/>
<keyword evidence="5" id="KW-0949">S-adenosyl-L-methionine</keyword>
<evidence type="ECO:0000256" key="2">
    <source>
        <dbReference type="ARBA" id="ARBA00022517"/>
    </source>
</evidence>
<reference evidence="8 9" key="1">
    <citation type="submission" date="2015-09" db="EMBL/GenBank/DDBJ databases">
        <title>Atta colombica WGS genome.</title>
        <authorList>
            <person name="Nygaard S."/>
            <person name="Hu H."/>
            <person name="Boomsma J."/>
            <person name="Zhang G."/>
        </authorList>
    </citation>
    <scope>NUCLEOTIDE SEQUENCE [LARGE SCALE GENOMIC DNA]</scope>
    <source>
        <strain evidence="8">Treedump-2</strain>
        <tissue evidence="8">Whole body</tissue>
    </source>
</reference>
<name>A0A195B358_9HYME</name>
<keyword evidence="2" id="KW-0690">Ribosome biogenesis</keyword>
<evidence type="ECO:0000313" key="8">
    <source>
        <dbReference type="EMBL" id="KYM78928.1"/>
    </source>
</evidence>
<feature type="region of interest" description="Disordered" evidence="6">
    <location>
        <begin position="47"/>
        <end position="84"/>
    </location>
</feature>
<keyword evidence="3" id="KW-0698">rRNA processing</keyword>
<evidence type="ECO:0000313" key="9">
    <source>
        <dbReference type="Proteomes" id="UP000078540"/>
    </source>
</evidence>
<evidence type="ECO:0000256" key="3">
    <source>
        <dbReference type="ARBA" id="ARBA00022552"/>
    </source>
</evidence>
<dbReference type="InterPro" id="IPR007177">
    <property type="entry name" value="Tsr3_C"/>
</dbReference>
<evidence type="ECO:0000256" key="5">
    <source>
        <dbReference type="ARBA" id="ARBA00022691"/>
    </source>
</evidence>
<dbReference type="PANTHER" id="PTHR20426:SF0">
    <property type="entry name" value="18S RRNA AMINOCARBOXYPROPYLTRANSFERASE"/>
    <property type="match status" value="1"/>
</dbReference>
<dbReference type="Proteomes" id="UP000078540">
    <property type="component" value="Unassembled WGS sequence"/>
</dbReference>
<keyword evidence="9" id="KW-1185">Reference proteome</keyword>
<evidence type="ECO:0000256" key="4">
    <source>
        <dbReference type="ARBA" id="ARBA00022679"/>
    </source>
</evidence>
<dbReference type="EMBL" id="KQ976625">
    <property type="protein sequence ID" value="KYM78928.1"/>
    <property type="molecule type" value="Genomic_DNA"/>
</dbReference>
<dbReference type="InterPro" id="IPR022968">
    <property type="entry name" value="Tsr3-like"/>
</dbReference>
<protein>
    <submittedName>
        <fullName evidence="8">UPF0293 protein C16orf42</fullName>
    </submittedName>
</protein>
<dbReference type="PANTHER" id="PTHR20426">
    <property type="entry name" value="RIBOSOME BIOGENESIS PROTEIN TSR3 HOMOLOG"/>
    <property type="match status" value="1"/>
</dbReference>
<evidence type="ECO:0000256" key="6">
    <source>
        <dbReference type="SAM" id="MobiDB-lite"/>
    </source>
</evidence>
<evidence type="ECO:0000259" key="7">
    <source>
        <dbReference type="Pfam" id="PF04034"/>
    </source>
</evidence>
<gene>
    <name evidence="8" type="ORF">ALC53_10482</name>
</gene>